<sequence length="86" mass="10508">MLFVFEEFPRRELILEMQIKRLEHPLILRARRKIDHEKTKNIKSLNINFILSSLRKGAALEWAMRIEREAERERYTGEDEVERKQN</sequence>
<accession>A0A4C1VES3</accession>
<name>A0A4C1VES3_EUMVA</name>
<dbReference type="AlphaFoldDB" id="A0A4C1VES3"/>
<dbReference type="Proteomes" id="UP000299102">
    <property type="component" value="Unassembled WGS sequence"/>
</dbReference>
<comment type="caution">
    <text evidence="1">The sequence shown here is derived from an EMBL/GenBank/DDBJ whole genome shotgun (WGS) entry which is preliminary data.</text>
</comment>
<reference evidence="1 2" key="1">
    <citation type="journal article" date="2019" name="Commun. Biol.">
        <title>The bagworm genome reveals a unique fibroin gene that provides high tensile strength.</title>
        <authorList>
            <person name="Kono N."/>
            <person name="Nakamura H."/>
            <person name="Ohtoshi R."/>
            <person name="Tomita M."/>
            <person name="Numata K."/>
            <person name="Arakawa K."/>
        </authorList>
    </citation>
    <scope>NUCLEOTIDE SEQUENCE [LARGE SCALE GENOMIC DNA]</scope>
</reference>
<evidence type="ECO:0000313" key="1">
    <source>
        <dbReference type="EMBL" id="GBP37109.1"/>
    </source>
</evidence>
<gene>
    <name evidence="1" type="ORF">EVAR_19238_1</name>
</gene>
<evidence type="ECO:0000313" key="2">
    <source>
        <dbReference type="Proteomes" id="UP000299102"/>
    </source>
</evidence>
<organism evidence="1 2">
    <name type="scientific">Eumeta variegata</name>
    <name type="common">Bagworm moth</name>
    <name type="synonym">Eumeta japonica</name>
    <dbReference type="NCBI Taxonomy" id="151549"/>
    <lineage>
        <taxon>Eukaryota</taxon>
        <taxon>Metazoa</taxon>
        <taxon>Ecdysozoa</taxon>
        <taxon>Arthropoda</taxon>
        <taxon>Hexapoda</taxon>
        <taxon>Insecta</taxon>
        <taxon>Pterygota</taxon>
        <taxon>Neoptera</taxon>
        <taxon>Endopterygota</taxon>
        <taxon>Lepidoptera</taxon>
        <taxon>Glossata</taxon>
        <taxon>Ditrysia</taxon>
        <taxon>Tineoidea</taxon>
        <taxon>Psychidae</taxon>
        <taxon>Oiketicinae</taxon>
        <taxon>Eumeta</taxon>
    </lineage>
</organism>
<dbReference type="EMBL" id="BGZK01000328">
    <property type="protein sequence ID" value="GBP37109.1"/>
    <property type="molecule type" value="Genomic_DNA"/>
</dbReference>
<proteinExistence type="predicted"/>
<keyword evidence="2" id="KW-1185">Reference proteome</keyword>
<protein>
    <submittedName>
        <fullName evidence="1">Uncharacterized protein</fullName>
    </submittedName>
</protein>